<dbReference type="Proteomes" id="UP000692954">
    <property type="component" value="Unassembled WGS sequence"/>
</dbReference>
<evidence type="ECO:0000256" key="3">
    <source>
        <dbReference type="ARBA" id="ARBA00022837"/>
    </source>
</evidence>
<dbReference type="InterPro" id="IPR018247">
    <property type="entry name" value="EF_Hand_1_Ca_BS"/>
</dbReference>
<evidence type="ECO:0000256" key="1">
    <source>
        <dbReference type="ARBA" id="ARBA00022723"/>
    </source>
</evidence>
<name>A0A8S1JXP0_9CILI</name>
<dbReference type="EMBL" id="CAJJDN010000002">
    <property type="protein sequence ID" value="CAD8047353.1"/>
    <property type="molecule type" value="Genomic_DNA"/>
</dbReference>
<keyword evidence="6" id="KW-1185">Reference proteome</keyword>
<dbReference type="Pfam" id="PF13202">
    <property type="entry name" value="EF-hand_5"/>
    <property type="match status" value="1"/>
</dbReference>
<dbReference type="GO" id="GO:0005509">
    <property type="term" value="F:calcium ion binding"/>
    <property type="evidence" value="ECO:0007669"/>
    <property type="project" value="InterPro"/>
</dbReference>
<accession>A0A8S1JXP0</accession>
<evidence type="ECO:0000259" key="4">
    <source>
        <dbReference type="PROSITE" id="PS50222"/>
    </source>
</evidence>
<dbReference type="AlphaFoldDB" id="A0A8S1JXP0"/>
<organism evidence="5 6">
    <name type="scientific">Paramecium sonneborni</name>
    <dbReference type="NCBI Taxonomy" id="65129"/>
    <lineage>
        <taxon>Eukaryota</taxon>
        <taxon>Sar</taxon>
        <taxon>Alveolata</taxon>
        <taxon>Ciliophora</taxon>
        <taxon>Intramacronucleata</taxon>
        <taxon>Oligohymenophorea</taxon>
        <taxon>Peniculida</taxon>
        <taxon>Parameciidae</taxon>
        <taxon>Paramecium</taxon>
    </lineage>
</organism>
<feature type="domain" description="EF-hand" evidence="4">
    <location>
        <begin position="24"/>
        <end position="59"/>
    </location>
</feature>
<protein>
    <recommendedName>
        <fullName evidence="4">EF-hand domain-containing protein</fullName>
    </recommendedName>
</protein>
<reference evidence="5" key="1">
    <citation type="submission" date="2021-01" db="EMBL/GenBank/DDBJ databases">
        <authorList>
            <consortium name="Genoscope - CEA"/>
            <person name="William W."/>
        </authorList>
    </citation>
    <scope>NUCLEOTIDE SEQUENCE</scope>
</reference>
<dbReference type="PANTHER" id="PTHR34524">
    <property type="entry name" value="CALCYPHOSIN"/>
    <property type="match status" value="1"/>
</dbReference>
<evidence type="ECO:0000313" key="5">
    <source>
        <dbReference type="EMBL" id="CAD8047353.1"/>
    </source>
</evidence>
<keyword evidence="3" id="KW-0106">Calcium</keyword>
<evidence type="ECO:0000313" key="6">
    <source>
        <dbReference type="Proteomes" id="UP000692954"/>
    </source>
</evidence>
<proteinExistence type="predicted"/>
<dbReference type="InterPro" id="IPR002048">
    <property type="entry name" value="EF_hand_dom"/>
</dbReference>
<comment type="caution">
    <text evidence="5">The sequence shown here is derived from an EMBL/GenBank/DDBJ whole genome shotgun (WGS) entry which is preliminary data.</text>
</comment>
<keyword evidence="1" id="KW-0479">Metal-binding</keyword>
<sequence>MMEIGNQIKMNQKQDWLKIEFNCHNNKQNKILCLAMDRNRSGTIDFDEFLVSIRVKELIIKLGITNQKSYCRLSIYQVRQNREMEGQLLMILSKQIMKYKMRSVQYKVSSQSQMTENQVLDEFLVNFGDVDKNGQLTYEEWIDDYAAVLASVDNDEHFVLLMKMAWKI</sequence>
<keyword evidence="2" id="KW-0677">Repeat</keyword>
<evidence type="ECO:0000256" key="2">
    <source>
        <dbReference type="ARBA" id="ARBA00022737"/>
    </source>
</evidence>
<gene>
    <name evidence="5" type="ORF">PSON_ATCC_30995.1.T0020350</name>
</gene>
<dbReference type="InterPro" id="IPR051581">
    <property type="entry name" value="Ca-bind"/>
</dbReference>
<dbReference type="PROSITE" id="PS50222">
    <property type="entry name" value="EF_HAND_2"/>
    <property type="match status" value="1"/>
</dbReference>
<dbReference type="PANTHER" id="PTHR34524:SF6">
    <property type="entry name" value="CALCYPHOSINE LIKE"/>
    <property type="match status" value="1"/>
</dbReference>
<dbReference type="PROSITE" id="PS00018">
    <property type="entry name" value="EF_HAND_1"/>
    <property type="match status" value="2"/>
</dbReference>